<protein>
    <submittedName>
        <fullName evidence="1 2">Uncharacterized protein</fullName>
    </submittedName>
</protein>
<dbReference type="EnsemblMetazoa" id="HelroT171314">
    <property type="protein sequence ID" value="HelroP171314"/>
    <property type="gene ID" value="HelroG171314"/>
</dbReference>
<dbReference type="InParanoid" id="T1F434"/>
<accession>T1F434</accession>
<reference evidence="1 3" key="2">
    <citation type="journal article" date="2013" name="Nature">
        <title>Insights into bilaterian evolution from three spiralian genomes.</title>
        <authorList>
            <person name="Simakov O."/>
            <person name="Marletaz F."/>
            <person name="Cho S.J."/>
            <person name="Edsinger-Gonzales E."/>
            <person name="Havlak P."/>
            <person name="Hellsten U."/>
            <person name="Kuo D.H."/>
            <person name="Larsson T."/>
            <person name="Lv J."/>
            <person name="Arendt D."/>
            <person name="Savage R."/>
            <person name="Osoegawa K."/>
            <person name="de Jong P."/>
            <person name="Grimwood J."/>
            <person name="Chapman J.A."/>
            <person name="Shapiro H."/>
            <person name="Aerts A."/>
            <person name="Otillar R.P."/>
            <person name="Terry A.Y."/>
            <person name="Boore J.L."/>
            <person name="Grigoriev I.V."/>
            <person name="Lindberg D.R."/>
            <person name="Seaver E.C."/>
            <person name="Weisblat D.A."/>
            <person name="Putnam N.H."/>
            <person name="Rokhsar D.S."/>
        </authorList>
    </citation>
    <scope>NUCLEOTIDE SEQUENCE</scope>
</reference>
<dbReference type="EMBL" id="AMQM01003847">
    <property type="status" value="NOT_ANNOTATED_CDS"/>
    <property type="molecule type" value="Genomic_DNA"/>
</dbReference>
<dbReference type="RefSeq" id="XP_009016289.1">
    <property type="nucleotide sequence ID" value="XM_009018041.1"/>
</dbReference>
<dbReference type="EMBL" id="KB096325">
    <property type="protein sequence ID" value="ESO05656.1"/>
    <property type="molecule type" value="Genomic_DNA"/>
</dbReference>
<reference evidence="3" key="1">
    <citation type="submission" date="2012-12" db="EMBL/GenBank/DDBJ databases">
        <authorList>
            <person name="Hellsten U."/>
            <person name="Grimwood J."/>
            <person name="Chapman J.A."/>
            <person name="Shapiro H."/>
            <person name="Aerts A."/>
            <person name="Otillar R.P."/>
            <person name="Terry A.Y."/>
            <person name="Boore J.L."/>
            <person name="Simakov O."/>
            <person name="Marletaz F."/>
            <person name="Cho S.-J."/>
            <person name="Edsinger-Gonzales E."/>
            <person name="Havlak P."/>
            <person name="Kuo D.-H."/>
            <person name="Larsson T."/>
            <person name="Lv J."/>
            <person name="Arendt D."/>
            <person name="Savage R."/>
            <person name="Osoegawa K."/>
            <person name="de Jong P."/>
            <person name="Lindberg D.R."/>
            <person name="Seaver E.C."/>
            <person name="Weisblat D.A."/>
            <person name="Putnam N.H."/>
            <person name="Grigoriev I.V."/>
            <person name="Rokhsar D.S."/>
        </authorList>
    </citation>
    <scope>NUCLEOTIDE SEQUENCE</scope>
</reference>
<dbReference type="OMA" id="YETWETK"/>
<dbReference type="Proteomes" id="UP000015101">
    <property type="component" value="Unassembled WGS sequence"/>
</dbReference>
<sequence>MTYKNTTVIPNPRVDTAPVRFNLVQSLGDILYVYLYLRNLTIKLGSDPNSGRNILDAARSAEINDKTEKIKFNGDGDRLMYFYVWSLSSNASTYTPYMEINLTADNKYSVTNIIGYETWETKNKVPADTPVCGFLDELCIQKSGCYLHYYP</sequence>
<evidence type="ECO:0000313" key="2">
    <source>
        <dbReference type="EnsemblMetazoa" id="HelroP171314"/>
    </source>
</evidence>
<dbReference type="GeneID" id="20203583"/>
<evidence type="ECO:0000313" key="1">
    <source>
        <dbReference type="EMBL" id="ESO05656.1"/>
    </source>
</evidence>
<dbReference type="CTD" id="20203583"/>
<dbReference type="InterPro" id="IPR028082">
    <property type="entry name" value="Peripla_BP_I"/>
</dbReference>
<evidence type="ECO:0000313" key="3">
    <source>
        <dbReference type="Proteomes" id="UP000015101"/>
    </source>
</evidence>
<dbReference type="KEGG" id="hro:HELRODRAFT_171314"/>
<keyword evidence="3" id="KW-1185">Reference proteome</keyword>
<gene>
    <name evidence="2" type="primary">20203583</name>
    <name evidence="1" type="ORF">HELRODRAFT_171314</name>
</gene>
<proteinExistence type="predicted"/>
<dbReference type="SUPFAM" id="SSF53822">
    <property type="entry name" value="Periplasmic binding protein-like I"/>
    <property type="match status" value="1"/>
</dbReference>
<reference evidence="2" key="3">
    <citation type="submission" date="2015-06" db="UniProtKB">
        <authorList>
            <consortium name="EnsemblMetazoa"/>
        </authorList>
    </citation>
    <scope>IDENTIFICATION</scope>
</reference>
<dbReference type="AlphaFoldDB" id="T1F434"/>
<name>T1F434_HELRO</name>
<organism evidence="2 3">
    <name type="scientific">Helobdella robusta</name>
    <name type="common">Californian leech</name>
    <dbReference type="NCBI Taxonomy" id="6412"/>
    <lineage>
        <taxon>Eukaryota</taxon>
        <taxon>Metazoa</taxon>
        <taxon>Spiralia</taxon>
        <taxon>Lophotrochozoa</taxon>
        <taxon>Annelida</taxon>
        <taxon>Clitellata</taxon>
        <taxon>Hirudinea</taxon>
        <taxon>Rhynchobdellida</taxon>
        <taxon>Glossiphoniidae</taxon>
        <taxon>Helobdella</taxon>
    </lineage>
</organism>
<dbReference type="HOGENOM" id="CLU_145644_0_0_1"/>